<sequence length="166" mass="17563">MATKLRHTITFPFGMAAYVAAVSDTEYWKALSVGSPEAPGELESTDITDTGAEVHLIQRIPGDKLPPAVTALVSGDLAVKRSVIMAFLADDHTTGSFDADVTGTPATTKGTIDATGADECTVVFTGSVNVRIPLVGGKIEKMIAENLVGLFDAERDFTIAWHDEHS</sequence>
<gene>
    <name evidence="1" type="ORF">LX13_001064</name>
</gene>
<organism evidence="1 2">
    <name type="scientific">Williamsia maris</name>
    <dbReference type="NCBI Taxonomy" id="72806"/>
    <lineage>
        <taxon>Bacteria</taxon>
        <taxon>Bacillati</taxon>
        <taxon>Actinomycetota</taxon>
        <taxon>Actinomycetes</taxon>
        <taxon>Mycobacteriales</taxon>
        <taxon>Nocardiaceae</taxon>
        <taxon>Williamsia</taxon>
    </lineage>
</organism>
<dbReference type="Proteomes" id="UP001206895">
    <property type="component" value="Unassembled WGS sequence"/>
</dbReference>
<accession>A0ABT1HAI8</accession>
<evidence type="ECO:0008006" key="3">
    <source>
        <dbReference type="Google" id="ProtNLM"/>
    </source>
</evidence>
<name>A0ABT1HAI8_9NOCA</name>
<keyword evidence="2" id="KW-1185">Reference proteome</keyword>
<protein>
    <recommendedName>
        <fullName evidence="3">DUF2505 domain-containing protein</fullName>
    </recommendedName>
</protein>
<comment type="caution">
    <text evidence="1">The sequence shown here is derived from an EMBL/GenBank/DDBJ whole genome shotgun (WGS) entry which is preliminary data.</text>
</comment>
<proteinExistence type="predicted"/>
<reference evidence="1 2" key="1">
    <citation type="submission" date="2022-06" db="EMBL/GenBank/DDBJ databases">
        <title>Genomic Encyclopedia of Archaeal and Bacterial Type Strains, Phase II (KMG-II): from individual species to whole genera.</title>
        <authorList>
            <person name="Goeker M."/>
        </authorList>
    </citation>
    <scope>NUCLEOTIDE SEQUENCE [LARGE SCALE GENOMIC DNA]</scope>
    <source>
        <strain evidence="1 2">DSM 44693</strain>
    </source>
</reference>
<dbReference type="RefSeq" id="WP_253660250.1">
    <property type="nucleotide sequence ID" value="NZ_BAAAJQ010000001.1"/>
</dbReference>
<dbReference type="InterPro" id="IPR019639">
    <property type="entry name" value="DUF2505"/>
</dbReference>
<evidence type="ECO:0000313" key="2">
    <source>
        <dbReference type="Proteomes" id="UP001206895"/>
    </source>
</evidence>
<dbReference type="EMBL" id="JAMTCJ010000001">
    <property type="protein sequence ID" value="MCP2175257.1"/>
    <property type="molecule type" value="Genomic_DNA"/>
</dbReference>
<dbReference type="Pfam" id="PF10698">
    <property type="entry name" value="DUF2505"/>
    <property type="match status" value="1"/>
</dbReference>
<evidence type="ECO:0000313" key="1">
    <source>
        <dbReference type="EMBL" id="MCP2175257.1"/>
    </source>
</evidence>